<organism evidence="4 5">
    <name type="scientific">Gigaspora margarita</name>
    <dbReference type="NCBI Taxonomy" id="4874"/>
    <lineage>
        <taxon>Eukaryota</taxon>
        <taxon>Fungi</taxon>
        <taxon>Fungi incertae sedis</taxon>
        <taxon>Mucoromycota</taxon>
        <taxon>Glomeromycotina</taxon>
        <taxon>Glomeromycetes</taxon>
        <taxon>Diversisporales</taxon>
        <taxon>Gigasporaceae</taxon>
        <taxon>Gigaspora</taxon>
    </lineage>
</organism>
<evidence type="ECO:0000256" key="2">
    <source>
        <dbReference type="SAM" id="SignalP"/>
    </source>
</evidence>
<reference evidence="4 5" key="1">
    <citation type="journal article" date="2019" name="Environ. Microbiol.">
        <title>At the nexus of three kingdoms: the genome of the mycorrhizal fungus Gigaspora margarita provides insights into plant, endobacterial and fungal interactions.</title>
        <authorList>
            <person name="Venice F."/>
            <person name="Ghignone S."/>
            <person name="Salvioli di Fossalunga A."/>
            <person name="Amselem J."/>
            <person name="Novero M."/>
            <person name="Xianan X."/>
            <person name="Sedzielewska Toro K."/>
            <person name="Morin E."/>
            <person name="Lipzen A."/>
            <person name="Grigoriev I.V."/>
            <person name="Henrissat B."/>
            <person name="Martin F.M."/>
            <person name="Bonfante P."/>
        </authorList>
    </citation>
    <scope>NUCLEOTIDE SEQUENCE [LARGE SCALE GENOMIC DNA]</scope>
    <source>
        <strain evidence="4 5">BEG34</strain>
    </source>
</reference>
<evidence type="ECO:0000313" key="4">
    <source>
        <dbReference type="EMBL" id="KAF0448458.1"/>
    </source>
</evidence>
<dbReference type="Proteomes" id="UP000439903">
    <property type="component" value="Unassembled WGS sequence"/>
</dbReference>
<keyword evidence="2" id="KW-0732">Signal</keyword>
<dbReference type="InterPro" id="IPR007527">
    <property type="entry name" value="Znf_SWIM"/>
</dbReference>
<evidence type="ECO:0000313" key="5">
    <source>
        <dbReference type="Proteomes" id="UP000439903"/>
    </source>
</evidence>
<gene>
    <name evidence="4" type="ORF">F8M41_002654</name>
</gene>
<keyword evidence="1" id="KW-0479">Metal-binding</keyword>
<keyword evidence="5" id="KW-1185">Reference proteome</keyword>
<feature type="chain" id="PRO_5034652346" description="SWIM-type domain-containing protein" evidence="2">
    <location>
        <begin position="25"/>
        <end position="119"/>
    </location>
</feature>
<keyword evidence="1" id="KW-0862">Zinc</keyword>
<feature type="domain" description="SWIM-type" evidence="3">
    <location>
        <begin position="25"/>
        <end position="72"/>
    </location>
</feature>
<accession>A0A8H3XDZ2</accession>
<dbReference type="AlphaFoldDB" id="A0A8H3XDZ2"/>
<dbReference type="OrthoDB" id="2303120at2759"/>
<dbReference type="EMBL" id="WTPW01001228">
    <property type="protein sequence ID" value="KAF0448458.1"/>
    <property type="molecule type" value="Genomic_DNA"/>
</dbReference>
<evidence type="ECO:0000256" key="1">
    <source>
        <dbReference type="PROSITE-ProRule" id="PRU00325"/>
    </source>
</evidence>
<dbReference type="PROSITE" id="PS50966">
    <property type="entry name" value="ZF_SWIM"/>
    <property type="match status" value="1"/>
</dbReference>
<sequence length="119" mass="13629">MKFQIFYLTVFICVYIALAPTIEAYTTDTDLDMTLCSCKIWIEDTNGNRIAGDGSRHYHDCDHSIGKEQKLNFPDQTYTIHAKVEGSLRKQKVRGPFSSNTCFHISGTVDDWSFNQTYC</sequence>
<comment type="caution">
    <text evidence="4">The sequence shown here is derived from an EMBL/GenBank/DDBJ whole genome shotgun (WGS) entry which is preliminary data.</text>
</comment>
<dbReference type="GO" id="GO:0008270">
    <property type="term" value="F:zinc ion binding"/>
    <property type="evidence" value="ECO:0007669"/>
    <property type="project" value="UniProtKB-KW"/>
</dbReference>
<name>A0A8H3XDZ2_GIGMA</name>
<feature type="signal peptide" evidence="2">
    <location>
        <begin position="1"/>
        <end position="24"/>
    </location>
</feature>
<protein>
    <recommendedName>
        <fullName evidence="3">SWIM-type domain-containing protein</fullName>
    </recommendedName>
</protein>
<evidence type="ECO:0000259" key="3">
    <source>
        <dbReference type="PROSITE" id="PS50966"/>
    </source>
</evidence>
<proteinExistence type="predicted"/>
<keyword evidence="1" id="KW-0863">Zinc-finger</keyword>